<evidence type="ECO:0000256" key="4">
    <source>
        <dbReference type="HAMAP-Rule" id="MF_00688"/>
    </source>
</evidence>
<comment type="subcellular location">
    <subcellularLocation>
        <location evidence="4">Cytoplasm</location>
    </subcellularLocation>
</comment>
<dbReference type="InterPro" id="IPR004616">
    <property type="entry name" value="Leu/Phe-tRNA_Trfase"/>
</dbReference>
<dbReference type="InterPro" id="IPR042203">
    <property type="entry name" value="Leu/Phe-tRNA_Trfase_C"/>
</dbReference>
<dbReference type="SUPFAM" id="SSF55729">
    <property type="entry name" value="Acyl-CoA N-acyltransferases (Nat)"/>
    <property type="match status" value="1"/>
</dbReference>
<evidence type="ECO:0000256" key="1">
    <source>
        <dbReference type="ARBA" id="ARBA00022490"/>
    </source>
</evidence>
<dbReference type="KEGG" id="gso:PH603_09445"/>
<evidence type="ECO:0000313" key="5">
    <source>
        <dbReference type="EMBL" id="WCL52762.1"/>
    </source>
</evidence>
<dbReference type="AlphaFoldDB" id="A0AAE9XMH6"/>
<comment type="catalytic activity">
    <reaction evidence="4">
        <text>L-phenylalanyl-tRNA(Phe) + an N-terminal L-alpha-aminoacyl-[protein] = an N-terminal L-phenylalanyl-L-alpha-aminoacyl-[protein] + tRNA(Phe)</text>
        <dbReference type="Rhea" id="RHEA:43632"/>
        <dbReference type="Rhea" id="RHEA-COMP:9668"/>
        <dbReference type="Rhea" id="RHEA-COMP:9699"/>
        <dbReference type="Rhea" id="RHEA-COMP:10636"/>
        <dbReference type="Rhea" id="RHEA-COMP:10637"/>
        <dbReference type="ChEBI" id="CHEBI:78442"/>
        <dbReference type="ChEBI" id="CHEBI:78531"/>
        <dbReference type="ChEBI" id="CHEBI:78597"/>
        <dbReference type="ChEBI" id="CHEBI:83561"/>
        <dbReference type="EC" id="2.3.2.6"/>
    </reaction>
</comment>
<accession>A0AAE9XMH6</accession>
<keyword evidence="1 4" id="KW-0963">Cytoplasm</keyword>
<evidence type="ECO:0000256" key="2">
    <source>
        <dbReference type="ARBA" id="ARBA00022679"/>
    </source>
</evidence>
<keyword evidence="3 4" id="KW-0012">Acyltransferase</keyword>
<reference evidence="5" key="1">
    <citation type="submission" date="2023-01" db="EMBL/GenBank/DDBJ databases">
        <title>The genome sequence of Kordiimonadaceae bacterium 6D33.</title>
        <authorList>
            <person name="Liu Y."/>
        </authorList>
    </citation>
    <scope>NUCLEOTIDE SEQUENCE</scope>
    <source>
        <strain evidence="5">6D33</strain>
    </source>
</reference>
<comment type="similarity">
    <text evidence="4">Belongs to the L/F-transferase family.</text>
</comment>
<dbReference type="GO" id="GO:0030163">
    <property type="term" value="P:protein catabolic process"/>
    <property type="evidence" value="ECO:0007669"/>
    <property type="project" value="UniProtKB-UniRule"/>
</dbReference>
<proteinExistence type="inferred from homology"/>
<gene>
    <name evidence="4 5" type="primary">aat</name>
    <name evidence="5" type="ORF">PH603_09445</name>
</gene>
<comment type="catalytic activity">
    <reaction evidence="4">
        <text>N-terminal L-arginyl-[protein] + L-leucyl-tRNA(Leu) = N-terminal L-leucyl-L-arginyl-[protein] + tRNA(Leu) + H(+)</text>
        <dbReference type="Rhea" id="RHEA:50416"/>
        <dbReference type="Rhea" id="RHEA-COMP:9613"/>
        <dbReference type="Rhea" id="RHEA-COMP:9622"/>
        <dbReference type="Rhea" id="RHEA-COMP:12672"/>
        <dbReference type="Rhea" id="RHEA-COMP:12673"/>
        <dbReference type="ChEBI" id="CHEBI:15378"/>
        <dbReference type="ChEBI" id="CHEBI:64719"/>
        <dbReference type="ChEBI" id="CHEBI:78442"/>
        <dbReference type="ChEBI" id="CHEBI:78494"/>
        <dbReference type="ChEBI" id="CHEBI:133044"/>
        <dbReference type="EC" id="2.3.2.6"/>
    </reaction>
</comment>
<keyword evidence="6" id="KW-1185">Reference proteome</keyword>
<dbReference type="EMBL" id="CP116805">
    <property type="protein sequence ID" value="WCL52762.1"/>
    <property type="molecule type" value="Genomic_DNA"/>
</dbReference>
<comment type="catalytic activity">
    <reaction evidence="4">
        <text>N-terminal L-lysyl-[protein] + L-leucyl-tRNA(Leu) = N-terminal L-leucyl-L-lysyl-[protein] + tRNA(Leu) + H(+)</text>
        <dbReference type="Rhea" id="RHEA:12340"/>
        <dbReference type="Rhea" id="RHEA-COMP:9613"/>
        <dbReference type="Rhea" id="RHEA-COMP:9622"/>
        <dbReference type="Rhea" id="RHEA-COMP:12670"/>
        <dbReference type="Rhea" id="RHEA-COMP:12671"/>
        <dbReference type="ChEBI" id="CHEBI:15378"/>
        <dbReference type="ChEBI" id="CHEBI:65249"/>
        <dbReference type="ChEBI" id="CHEBI:78442"/>
        <dbReference type="ChEBI" id="CHEBI:78494"/>
        <dbReference type="ChEBI" id="CHEBI:133043"/>
        <dbReference type="EC" id="2.3.2.6"/>
    </reaction>
</comment>
<evidence type="ECO:0000256" key="3">
    <source>
        <dbReference type="ARBA" id="ARBA00023315"/>
    </source>
</evidence>
<dbReference type="Pfam" id="PF03588">
    <property type="entry name" value="Leu_Phe_trans"/>
    <property type="match status" value="1"/>
</dbReference>
<keyword evidence="2 4" id="KW-0808">Transferase</keyword>
<organism evidence="5 6">
    <name type="scientific">Gimibacter soli</name>
    <dbReference type="NCBI Taxonomy" id="3024400"/>
    <lineage>
        <taxon>Bacteria</taxon>
        <taxon>Pseudomonadati</taxon>
        <taxon>Pseudomonadota</taxon>
        <taxon>Alphaproteobacteria</taxon>
        <taxon>Kordiimonadales</taxon>
        <taxon>Temperatibacteraceae</taxon>
        <taxon>Gimibacter</taxon>
    </lineage>
</organism>
<dbReference type="EC" id="2.3.2.6" evidence="4"/>
<dbReference type="FunFam" id="3.40.630.70:FF:000001">
    <property type="entry name" value="Leucyl/phenylalanyl-tRNA--protein transferase"/>
    <property type="match status" value="1"/>
</dbReference>
<evidence type="ECO:0000313" key="6">
    <source>
        <dbReference type="Proteomes" id="UP001217500"/>
    </source>
</evidence>
<dbReference type="Proteomes" id="UP001217500">
    <property type="component" value="Chromosome"/>
</dbReference>
<protein>
    <recommendedName>
        <fullName evidence="4">Leucyl/phenylalanyl-tRNA--protein transferase</fullName>
        <ecNumber evidence="4">2.3.2.6</ecNumber>
    </recommendedName>
    <alternativeName>
        <fullName evidence="4">L/F-transferase</fullName>
    </alternativeName>
    <alternativeName>
        <fullName evidence="4">Leucyltransferase</fullName>
    </alternativeName>
    <alternativeName>
        <fullName evidence="4">Phenyalanyltransferase</fullName>
    </alternativeName>
</protein>
<dbReference type="HAMAP" id="MF_00688">
    <property type="entry name" value="Leu_Phe_trans"/>
    <property type="match status" value="1"/>
</dbReference>
<name>A0AAE9XMH6_9PROT</name>
<dbReference type="PANTHER" id="PTHR30098:SF2">
    <property type="entry name" value="LEUCYL_PHENYLALANYL-TRNA--PROTEIN TRANSFERASE"/>
    <property type="match status" value="1"/>
</dbReference>
<dbReference type="GO" id="GO:0005737">
    <property type="term" value="C:cytoplasm"/>
    <property type="evidence" value="ECO:0007669"/>
    <property type="project" value="UniProtKB-SubCell"/>
</dbReference>
<dbReference type="InterPro" id="IPR016181">
    <property type="entry name" value="Acyl_CoA_acyltransferase"/>
</dbReference>
<dbReference type="PANTHER" id="PTHR30098">
    <property type="entry name" value="LEUCYL/PHENYLALANYL-TRNA--PROTEIN TRANSFERASE"/>
    <property type="match status" value="1"/>
</dbReference>
<dbReference type="Gene3D" id="3.40.630.70">
    <property type="entry name" value="Leucyl/phenylalanyl-tRNA-protein transferase, C-terminal domain"/>
    <property type="match status" value="1"/>
</dbReference>
<sequence>MSDRTVSPELLLQAYAAGVFPMAEARDDDSLFWIDPDARGILPLKNFHISRKLAATVRRDVFTVKVDSAFRQVVRSCAAPARARESTWISERIEDLYTELHEMGFAHSVECWQDGELVGGLYGVRLRGAFFGESMFHRATDASKVALVHLAARLKAGRFGLLDTQFVTEHLRQFGAIEIPRGEYKARLRDSLAIEDADFQRLPASLSGAAALQAITQTS</sequence>
<comment type="function">
    <text evidence="4">Functions in the N-end rule pathway of protein degradation where it conjugates Leu, Phe and, less efficiently, Met from aminoacyl-tRNAs to the N-termini of proteins containing an N-terminal arginine or lysine.</text>
</comment>
<dbReference type="GO" id="GO:0008914">
    <property type="term" value="F:leucyl-tRNA--protein transferase activity"/>
    <property type="evidence" value="ECO:0007669"/>
    <property type="project" value="UniProtKB-UniRule"/>
</dbReference>
<dbReference type="NCBIfam" id="TIGR00667">
    <property type="entry name" value="aat"/>
    <property type="match status" value="1"/>
</dbReference>